<dbReference type="GO" id="GO:0098552">
    <property type="term" value="C:side of membrane"/>
    <property type="evidence" value="ECO:0007669"/>
    <property type="project" value="UniProtKB-KW"/>
</dbReference>
<dbReference type="OMA" id="HLQGHFF"/>
<keyword evidence="4" id="KW-0964">Secreted</keyword>
<evidence type="ECO:0000259" key="21">
    <source>
        <dbReference type="SMART" id="SM00409"/>
    </source>
</evidence>
<evidence type="ECO:0000256" key="17">
    <source>
        <dbReference type="ARBA" id="ARBA00074349"/>
    </source>
</evidence>
<keyword evidence="10" id="KW-0472">Membrane</keyword>
<keyword evidence="23" id="KW-1185">Reference proteome</keyword>
<dbReference type="GO" id="GO:0002250">
    <property type="term" value="P:adaptive immune response"/>
    <property type="evidence" value="ECO:0007669"/>
    <property type="project" value="UniProtKB-KW"/>
</dbReference>
<dbReference type="GO" id="GO:0002385">
    <property type="term" value="P:mucosal immune response"/>
    <property type="evidence" value="ECO:0007669"/>
    <property type="project" value="Ensembl"/>
</dbReference>
<evidence type="ECO:0000256" key="5">
    <source>
        <dbReference type="ARBA" id="ARBA00022588"/>
    </source>
</evidence>
<evidence type="ECO:0000256" key="14">
    <source>
        <dbReference type="ARBA" id="ARBA00023288"/>
    </source>
</evidence>
<dbReference type="GO" id="GO:0050829">
    <property type="term" value="P:defense response to Gram-negative bacterium"/>
    <property type="evidence" value="ECO:0007669"/>
    <property type="project" value="Ensembl"/>
</dbReference>
<dbReference type="GO" id="GO:0045954">
    <property type="term" value="P:positive regulation of natural killer cell mediated cytotoxicity"/>
    <property type="evidence" value="ECO:0007669"/>
    <property type="project" value="Ensembl"/>
</dbReference>
<dbReference type="GO" id="GO:0005886">
    <property type="term" value="C:plasma membrane"/>
    <property type="evidence" value="ECO:0007669"/>
    <property type="project" value="UniProtKB-SubCell"/>
</dbReference>
<evidence type="ECO:0000256" key="2">
    <source>
        <dbReference type="ARBA" id="ARBA00004613"/>
    </source>
</evidence>
<dbReference type="GO" id="GO:0032394">
    <property type="term" value="F:MHC class Ib receptor activity"/>
    <property type="evidence" value="ECO:0007669"/>
    <property type="project" value="Ensembl"/>
</dbReference>
<protein>
    <recommendedName>
        <fullName evidence="17">CD160 antigen</fullName>
    </recommendedName>
    <alternativeName>
        <fullName evidence="18">Natural killer cell receptor BY55</fullName>
    </alternativeName>
</protein>
<evidence type="ECO:0000256" key="11">
    <source>
        <dbReference type="ARBA" id="ARBA00023157"/>
    </source>
</evidence>
<dbReference type="GO" id="GO:1905675">
    <property type="term" value="P:negative regulation of adaptive immune memory response"/>
    <property type="evidence" value="ECO:0007669"/>
    <property type="project" value="Ensembl"/>
</dbReference>
<dbReference type="InterPro" id="IPR036179">
    <property type="entry name" value="Ig-like_dom_sf"/>
</dbReference>
<dbReference type="GO" id="GO:0002857">
    <property type="term" value="P:positive regulation of natural killer cell mediated immune response to tumor cell"/>
    <property type="evidence" value="ECO:0007669"/>
    <property type="project" value="Ensembl"/>
</dbReference>
<keyword evidence="8" id="KW-0391">Immunity</keyword>
<evidence type="ECO:0000256" key="6">
    <source>
        <dbReference type="ARBA" id="ARBA00022622"/>
    </source>
</evidence>
<dbReference type="GO" id="GO:0045087">
    <property type="term" value="P:innate immune response"/>
    <property type="evidence" value="ECO:0007669"/>
    <property type="project" value="UniProtKB-KW"/>
</dbReference>
<sequence length="233" mass="25564">MLMEPGRGCCALAILLAVLGIQSGGGMNITSSASREGTRLHLICTVWHEKEEAEGLIVFLCKDRSGNCSPETSLKQLRPKRDPGIDGAGEVSSQLVFTISQVTPSDSGTYQCCARNQKSDIRLQGHFLSILVTDTGNYTVTGSKQRHHLEFGHSEGTLSSGFLQEKVWAMLVTSLVALQGMSRRAISTPSCKSTVRFLPPLLFSRRRRLERKSRGREKCFSSPGYPQSSNQFP</sequence>
<dbReference type="GO" id="GO:0031295">
    <property type="term" value="P:T cell costimulation"/>
    <property type="evidence" value="ECO:0007669"/>
    <property type="project" value="Ensembl"/>
</dbReference>
<dbReference type="GO" id="GO:0005576">
    <property type="term" value="C:extracellular region"/>
    <property type="evidence" value="ECO:0007669"/>
    <property type="project" value="UniProtKB-SubCell"/>
</dbReference>
<dbReference type="AlphaFoldDB" id="A0A8I4A4P0"/>
<keyword evidence="5" id="KW-0399">Innate immunity</keyword>
<dbReference type="GO" id="GO:0032729">
    <property type="term" value="P:positive regulation of type II interferon production"/>
    <property type="evidence" value="ECO:0007669"/>
    <property type="project" value="Ensembl"/>
</dbReference>
<reference evidence="22" key="2">
    <citation type="submission" date="2025-08" db="UniProtKB">
        <authorList>
            <consortium name="Ensembl"/>
        </authorList>
    </citation>
    <scope>IDENTIFICATION</scope>
</reference>
<evidence type="ECO:0000256" key="18">
    <source>
        <dbReference type="ARBA" id="ARBA00077620"/>
    </source>
</evidence>
<evidence type="ECO:0000256" key="16">
    <source>
        <dbReference type="ARBA" id="ARBA00059639"/>
    </source>
</evidence>
<reference evidence="22" key="3">
    <citation type="submission" date="2025-09" db="UniProtKB">
        <authorList>
            <consortium name="Ensembl"/>
        </authorList>
    </citation>
    <scope>IDENTIFICATION</scope>
</reference>
<dbReference type="PANTHER" id="PTHR15425">
    <property type="entry name" value="CD160 ANTIGEN"/>
    <property type="match status" value="1"/>
</dbReference>
<dbReference type="InterPro" id="IPR003599">
    <property type="entry name" value="Ig_sub"/>
</dbReference>
<feature type="chain" id="PRO_5035273809" description="CD160 antigen" evidence="20">
    <location>
        <begin position="27"/>
        <end position="233"/>
    </location>
</feature>
<dbReference type="PANTHER" id="PTHR15425:SF0">
    <property type="entry name" value="CD160 ANTIGEN"/>
    <property type="match status" value="1"/>
</dbReference>
<evidence type="ECO:0000256" key="7">
    <source>
        <dbReference type="ARBA" id="ARBA00022729"/>
    </source>
</evidence>
<evidence type="ECO:0000256" key="20">
    <source>
        <dbReference type="SAM" id="SignalP"/>
    </source>
</evidence>
<evidence type="ECO:0000256" key="4">
    <source>
        <dbReference type="ARBA" id="ARBA00022525"/>
    </source>
</evidence>
<keyword evidence="14" id="KW-0449">Lipoprotein</keyword>
<dbReference type="GO" id="GO:2000353">
    <property type="term" value="P:positive regulation of endothelial cell apoptotic process"/>
    <property type="evidence" value="ECO:0007669"/>
    <property type="project" value="Ensembl"/>
</dbReference>
<dbReference type="GO" id="GO:0002729">
    <property type="term" value="P:positive regulation of natural killer cell cytokine production"/>
    <property type="evidence" value="ECO:0007669"/>
    <property type="project" value="Ensembl"/>
</dbReference>
<dbReference type="SMART" id="SM00409">
    <property type="entry name" value="IG"/>
    <property type="match status" value="1"/>
</dbReference>
<evidence type="ECO:0000313" key="22">
    <source>
        <dbReference type="Ensembl" id="ENSCJAP00000089894.1"/>
    </source>
</evidence>
<dbReference type="GO" id="GO:0019900">
    <property type="term" value="F:kinase binding"/>
    <property type="evidence" value="ECO:0007669"/>
    <property type="project" value="Ensembl"/>
</dbReference>
<evidence type="ECO:0000256" key="10">
    <source>
        <dbReference type="ARBA" id="ARBA00023136"/>
    </source>
</evidence>
<dbReference type="SUPFAM" id="SSF48726">
    <property type="entry name" value="Immunoglobulin"/>
    <property type="match status" value="1"/>
</dbReference>
<dbReference type="Pfam" id="PF13895">
    <property type="entry name" value="Ig_2"/>
    <property type="match status" value="1"/>
</dbReference>
<keyword evidence="11" id="KW-1015">Disulfide bond</keyword>
<organism evidence="22 23">
    <name type="scientific">Callithrix jacchus</name>
    <name type="common">White-tufted-ear marmoset</name>
    <name type="synonym">Simia Jacchus</name>
    <dbReference type="NCBI Taxonomy" id="9483"/>
    <lineage>
        <taxon>Eukaryota</taxon>
        <taxon>Metazoa</taxon>
        <taxon>Chordata</taxon>
        <taxon>Craniata</taxon>
        <taxon>Vertebrata</taxon>
        <taxon>Euteleostomi</taxon>
        <taxon>Mammalia</taxon>
        <taxon>Eutheria</taxon>
        <taxon>Euarchontoglires</taxon>
        <taxon>Primates</taxon>
        <taxon>Haplorrhini</taxon>
        <taxon>Platyrrhini</taxon>
        <taxon>Cebidae</taxon>
        <taxon>Callitrichinae</taxon>
        <taxon>Callithrix</taxon>
        <taxon>Callithrix</taxon>
    </lineage>
</organism>
<name>A0A8I4A4P0_CALJA</name>
<reference evidence="22 23" key="1">
    <citation type="submission" date="2009-03" db="EMBL/GenBank/DDBJ databases">
        <authorList>
            <person name="Warren W."/>
            <person name="Ye L."/>
            <person name="Minx P."/>
            <person name="Worley K."/>
            <person name="Gibbs R."/>
            <person name="Wilson R.K."/>
        </authorList>
    </citation>
    <scope>NUCLEOTIDE SEQUENCE [LARGE SCALE GENOMIC DNA]</scope>
</reference>
<dbReference type="GO" id="GO:0032397">
    <property type="term" value="F:activating MHC class I receptor activity"/>
    <property type="evidence" value="ECO:0007669"/>
    <property type="project" value="Ensembl"/>
</dbReference>
<dbReference type="FunFam" id="2.60.40.10:FF:002097">
    <property type="entry name" value="CD160 antigen"/>
    <property type="match status" value="1"/>
</dbReference>
<evidence type="ECO:0000313" key="23">
    <source>
        <dbReference type="Proteomes" id="UP000008225"/>
    </source>
</evidence>
<accession>A0A8I4A4P0</accession>
<keyword evidence="12" id="KW-0675">Receptor</keyword>
<dbReference type="GO" id="GO:0016525">
    <property type="term" value="P:negative regulation of angiogenesis"/>
    <property type="evidence" value="ECO:0007669"/>
    <property type="project" value="Ensembl"/>
</dbReference>
<keyword evidence="13" id="KW-0325">Glycoprotein</keyword>
<proteinExistence type="predicted"/>
<comment type="subcellular location">
    <subcellularLocation>
        <location evidence="1">Cell membrane</location>
        <topology evidence="1">Lipid-anchor</topology>
        <topology evidence="1">GPI-anchor</topology>
    </subcellularLocation>
    <subcellularLocation>
        <location evidence="2">Secreted</location>
    </subcellularLocation>
</comment>
<feature type="domain" description="Immunoglobulin" evidence="21">
    <location>
        <begin position="29"/>
        <end position="133"/>
    </location>
</feature>
<keyword evidence="7 20" id="KW-0732">Signal</keyword>
<gene>
    <name evidence="22" type="primary">CD160</name>
</gene>
<dbReference type="GO" id="GO:0043491">
    <property type="term" value="P:phosphatidylinositol 3-kinase/protein kinase B signal transduction"/>
    <property type="evidence" value="ECO:0007669"/>
    <property type="project" value="Ensembl"/>
</dbReference>
<keyword evidence="3" id="KW-1003">Cell membrane</keyword>
<evidence type="ECO:0000256" key="13">
    <source>
        <dbReference type="ARBA" id="ARBA00023180"/>
    </source>
</evidence>
<evidence type="ECO:0000256" key="15">
    <source>
        <dbReference type="ARBA" id="ARBA00023319"/>
    </source>
</evidence>
<feature type="compositionally biased region" description="Polar residues" evidence="19">
    <location>
        <begin position="224"/>
        <end position="233"/>
    </location>
</feature>
<evidence type="ECO:0000256" key="8">
    <source>
        <dbReference type="ARBA" id="ARBA00022859"/>
    </source>
</evidence>
<evidence type="ECO:0000256" key="19">
    <source>
        <dbReference type="SAM" id="MobiDB-lite"/>
    </source>
</evidence>
<dbReference type="GO" id="GO:0023024">
    <property type="term" value="F:MHC class I protein complex binding"/>
    <property type="evidence" value="ECO:0007669"/>
    <property type="project" value="Ensembl"/>
</dbReference>
<comment type="function">
    <text evidence="16">The soluble GPI-cleaved form, usually released by activated lymphocytes, might play an immune regulatory role by limiting lymphocyte effector functions.</text>
</comment>
<dbReference type="InterPro" id="IPR013783">
    <property type="entry name" value="Ig-like_fold"/>
</dbReference>
<dbReference type="GO" id="GO:0005102">
    <property type="term" value="F:signaling receptor binding"/>
    <property type="evidence" value="ECO:0007669"/>
    <property type="project" value="Ensembl"/>
</dbReference>
<feature type="region of interest" description="Disordered" evidence="19">
    <location>
        <begin position="213"/>
        <end position="233"/>
    </location>
</feature>
<evidence type="ECO:0000256" key="12">
    <source>
        <dbReference type="ARBA" id="ARBA00023170"/>
    </source>
</evidence>
<dbReference type="InterPro" id="IPR042385">
    <property type="entry name" value="CD160"/>
</dbReference>
<keyword evidence="6" id="KW-0336">GPI-anchor</keyword>
<dbReference type="Ensembl" id="ENSCJAT00000131413.1">
    <property type="protein sequence ID" value="ENSCJAP00000089894.1"/>
    <property type="gene ID" value="ENSCJAG00000002349.5"/>
</dbReference>
<evidence type="ECO:0000256" key="9">
    <source>
        <dbReference type="ARBA" id="ARBA00023130"/>
    </source>
</evidence>
<keyword evidence="15" id="KW-0393">Immunoglobulin domain</keyword>
<dbReference type="Proteomes" id="UP000008225">
    <property type="component" value="Chromosome 18"/>
</dbReference>
<dbReference type="GO" id="GO:0050860">
    <property type="term" value="P:negative regulation of T cell receptor signaling pathway"/>
    <property type="evidence" value="ECO:0007669"/>
    <property type="project" value="Ensembl"/>
</dbReference>
<dbReference type="GO" id="GO:1900280">
    <property type="term" value="P:negative regulation of CD4-positive, alpha-beta T cell costimulation"/>
    <property type="evidence" value="ECO:0007669"/>
    <property type="project" value="Ensembl"/>
</dbReference>
<evidence type="ECO:0000256" key="3">
    <source>
        <dbReference type="ARBA" id="ARBA00022475"/>
    </source>
</evidence>
<dbReference type="Gene3D" id="2.60.40.10">
    <property type="entry name" value="Immunoglobulins"/>
    <property type="match status" value="1"/>
</dbReference>
<dbReference type="GeneTree" id="ENSGT00390000007258"/>
<evidence type="ECO:0000256" key="1">
    <source>
        <dbReference type="ARBA" id="ARBA00004609"/>
    </source>
</evidence>
<feature type="signal peptide" evidence="20">
    <location>
        <begin position="1"/>
        <end position="26"/>
    </location>
</feature>
<keyword evidence="9" id="KW-1064">Adaptive immunity</keyword>
<dbReference type="CDD" id="cd21392">
    <property type="entry name" value="IgC2_CD160"/>
    <property type="match status" value="1"/>
</dbReference>